<dbReference type="GO" id="GO:0004803">
    <property type="term" value="F:transposase activity"/>
    <property type="evidence" value="ECO:0007669"/>
    <property type="project" value="InterPro"/>
</dbReference>
<dbReference type="OrthoDB" id="7173376at2"/>
<dbReference type="InterPro" id="IPR002514">
    <property type="entry name" value="Transposase_8"/>
</dbReference>
<dbReference type="GO" id="GO:0006313">
    <property type="term" value="P:DNA transposition"/>
    <property type="evidence" value="ECO:0007669"/>
    <property type="project" value="InterPro"/>
</dbReference>
<evidence type="ECO:0000256" key="2">
    <source>
        <dbReference type="SAM" id="MobiDB-lite"/>
    </source>
</evidence>
<dbReference type="Gene3D" id="1.10.10.10">
    <property type="entry name" value="Winged helix-like DNA-binding domain superfamily/Winged helix DNA-binding domain"/>
    <property type="match status" value="1"/>
</dbReference>
<dbReference type="EMBL" id="QFYS01000003">
    <property type="protein sequence ID" value="RAK66534.1"/>
    <property type="molecule type" value="Genomic_DNA"/>
</dbReference>
<dbReference type="InterPro" id="IPR010921">
    <property type="entry name" value="Trp_repressor/repl_initiator"/>
</dbReference>
<dbReference type="RefSeq" id="WP_111275842.1">
    <property type="nucleotide sequence ID" value="NZ_QFYS01000003.1"/>
</dbReference>
<evidence type="ECO:0000313" key="3">
    <source>
        <dbReference type="EMBL" id="RAK66534.1"/>
    </source>
</evidence>
<dbReference type="PANTHER" id="PTHR37936:SF3">
    <property type="entry name" value="TRANSPOSASE INSC FOR INSERTION ELEMENT IS2A-RELATED"/>
    <property type="match status" value="1"/>
</dbReference>
<proteinExistence type="inferred from homology"/>
<gene>
    <name evidence="3" type="ORF">DJ019_09860</name>
</gene>
<name>A0A328BKR4_9CAUL</name>
<accession>A0A328BKR4</accession>
<reference evidence="3 4" key="1">
    <citation type="submission" date="2018-05" db="EMBL/GenBank/DDBJ databases">
        <authorList>
            <person name="Lanie J.A."/>
            <person name="Ng W.-L."/>
            <person name="Kazmierczak K.M."/>
            <person name="Andrzejewski T.M."/>
            <person name="Davidsen T.M."/>
            <person name="Wayne K.J."/>
            <person name="Tettelin H."/>
            <person name="Glass J.I."/>
            <person name="Rusch D."/>
            <person name="Podicherti R."/>
            <person name="Tsui H.-C.T."/>
            <person name="Winkler M.E."/>
        </authorList>
    </citation>
    <scope>NUCLEOTIDE SEQUENCE [LARGE SCALE GENOMIC DNA]</scope>
    <source>
        <strain evidence="3 4">BUT-10</strain>
    </source>
</reference>
<dbReference type="InterPro" id="IPR036388">
    <property type="entry name" value="WH-like_DNA-bd_sf"/>
</dbReference>
<comment type="similarity">
    <text evidence="1">Belongs to the transposase 8 family.</text>
</comment>
<dbReference type="Pfam" id="PF01527">
    <property type="entry name" value="HTH_Tnp_1"/>
    <property type="match status" value="1"/>
</dbReference>
<keyword evidence="4" id="KW-1185">Reference proteome</keyword>
<dbReference type="AlphaFoldDB" id="A0A328BKR4"/>
<dbReference type="PANTHER" id="PTHR37936">
    <property type="entry name" value="TRANSPOSASE INSC FOR INSERTION ELEMENT IS2A-RELATED"/>
    <property type="match status" value="1"/>
</dbReference>
<dbReference type="NCBIfam" id="NF047595">
    <property type="entry name" value="IS66_ISRel24_TnpA"/>
    <property type="match status" value="1"/>
</dbReference>
<evidence type="ECO:0000313" key="4">
    <source>
        <dbReference type="Proteomes" id="UP000249524"/>
    </source>
</evidence>
<feature type="region of interest" description="Disordered" evidence="2">
    <location>
        <begin position="90"/>
        <end position="111"/>
    </location>
</feature>
<sequence length="144" mass="15634">MSSFDPRHDLTHEPQPTVVRRLEVITDVGGRRKWSVDAKAEIMLEALAPGATVSEVARRHDLRPQQVFGWLREARKAAEPAPAPAFVPVVVEPEAPASPTPKKRRKPRTGGDIEIEIDGVVVRIGRGAEAKTVAAVIQALKAGQ</sequence>
<protein>
    <recommendedName>
        <fullName evidence="5">Transposase</fullName>
    </recommendedName>
</protein>
<organism evidence="3 4">
    <name type="scientific">Phenylobacterium kunshanense</name>
    <dbReference type="NCBI Taxonomy" id="1445034"/>
    <lineage>
        <taxon>Bacteria</taxon>
        <taxon>Pseudomonadati</taxon>
        <taxon>Pseudomonadota</taxon>
        <taxon>Alphaproteobacteria</taxon>
        <taxon>Caulobacterales</taxon>
        <taxon>Caulobacteraceae</taxon>
        <taxon>Phenylobacterium</taxon>
    </lineage>
</organism>
<dbReference type="SUPFAM" id="SSF48295">
    <property type="entry name" value="TrpR-like"/>
    <property type="match status" value="1"/>
</dbReference>
<dbReference type="GO" id="GO:0043565">
    <property type="term" value="F:sequence-specific DNA binding"/>
    <property type="evidence" value="ECO:0007669"/>
    <property type="project" value="InterPro"/>
</dbReference>
<evidence type="ECO:0008006" key="5">
    <source>
        <dbReference type="Google" id="ProtNLM"/>
    </source>
</evidence>
<dbReference type="Proteomes" id="UP000249524">
    <property type="component" value="Unassembled WGS sequence"/>
</dbReference>
<comment type="caution">
    <text evidence="3">The sequence shown here is derived from an EMBL/GenBank/DDBJ whole genome shotgun (WGS) entry which is preliminary data.</text>
</comment>
<evidence type="ECO:0000256" key="1">
    <source>
        <dbReference type="ARBA" id="ARBA00009964"/>
    </source>
</evidence>